<dbReference type="Proteomes" id="UP000193420">
    <property type="component" value="Unassembled WGS sequence"/>
</dbReference>
<sequence>MGRLKNKVAIVTGAADGIGLAISRAFAKEGAIVVMADINDKKCRQEADELLKQNQHALPLFCDVGNTDSVNEMVKTCIESFGKIDVLVNNAAISISGNITKMPDEDWDLLMNVNLKGVFRCTKACMPYMLSVEMGSVINIASGQAHRSWDDWTAYATAKGGMISMTNQLAGQFGNKNIRFNTISPGAILTPMATERIKTEGEKYSKESERQAAMLRFGKPTEVAMAAVFLASDESSFITGDDMKVDGGLCTLPRYMG</sequence>
<comment type="similarity">
    <text evidence="1">Belongs to the short-chain dehydrogenases/reductases (SDR) family.</text>
</comment>
<evidence type="ECO:0000256" key="2">
    <source>
        <dbReference type="ARBA" id="ARBA00023002"/>
    </source>
</evidence>
<protein>
    <submittedName>
        <fullName evidence="3">3-oxoacyl-[acyl-carrier protein] reductase</fullName>
    </submittedName>
</protein>
<dbReference type="InterPro" id="IPR036291">
    <property type="entry name" value="NAD(P)-bd_dom_sf"/>
</dbReference>
<gene>
    <name evidence="3" type="ORF">SAMN03080602_02992</name>
</gene>
<dbReference type="PANTHER" id="PTHR24321:SF8">
    <property type="entry name" value="ESTRADIOL 17-BETA-DEHYDROGENASE 8-RELATED"/>
    <property type="match status" value="1"/>
</dbReference>
<evidence type="ECO:0000313" key="4">
    <source>
        <dbReference type="Proteomes" id="UP000193420"/>
    </source>
</evidence>
<evidence type="ECO:0000313" key="3">
    <source>
        <dbReference type="EMBL" id="SMG41304.1"/>
    </source>
</evidence>
<dbReference type="AlphaFoldDB" id="A0A1X7KJY3"/>
<dbReference type="Pfam" id="PF13561">
    <property type="entry name" value="adh_short_C2"/>
    <property type="match status" value="1"/>
</dbReference>
<proteinExistence type="inferred from homology"/>
<name>A0A1X7KJY3_9FLAO</name>
<dbReference type="FunFam" id="3.40.50.720:FF:000084">
    <property type="entry name" value="Short-chain dehydrogenase reductase"/>
    <property type="match status" value="1"/>
</dbReference>
<dbReference type="EMBL" id="FXAO01000006">
    <property type="protein sequence ID" value="SMG41304.1"/>
    <property type="molecule type" value="Genomic_DNA"/>
</dbReference>
<keyword evidence="4" id="KW-1185">Reference proteome</keyword>
<dbReference type="PRINTS" id="PR00080">
    <property type="entry name" value="SDRFAMILY"/>
</dbReference>
<dbReference type="CDD" id="cd05233">
    <property type="entry name" value="SDR_c"/>
    <property type="match status" value="1"/>
</dbReference>
<accession>A0A1X7KJY3</accession>
<dbReference type="PRINTS" id="PR00081">
    <property type="entry name" value="GDHRDH"/>
</dbReference>
<dbReference type="PANTHER" id="PTHR24321">
    <property type="entry name" value="DEHYDROGENASES, SHORT CHAIN"/>
    <property type="match status" value="1"/>
</dbReference>
<reference evidence="4" key="1">
    <citation type="submission" date="2017-04" db="EMBL/GenBank/DDBJ databases">
        <authorList>
            <person name="Varghese N."/>
            <person name="Submissions S."/>
        </authorList>
    </citation>
    <scope>NUCLEOTIDE SEQUENCE [LARGE SCALE GENOMIC DNA]</scope>
    <source>
        <strain evidence="4">DSM 19835</strain>
    </source>
</reference>
<dbReference type="GO" id="GO:0016491">
    <property type="term" value="F:oxidoreductase activity"/>
    <property type="evidence" value="ECO:0007669"/>
    <property type="project" value="UniProtKB-KW"/>
</dbReference>
<dbReference type="STRING" id="188872.SAMN03080602_02992"/>
<dbReference type="RefSeq" id="WP_085499746.1">
    <property type="nucleotide sequence ID" value="NZ_FXAO01000006.1"/>
</dbReference>
<keyword evidence="2" id="KW-0560">Oxidoreductase</keyword>
<dbReference type="InterPro" id="IPR020904">
    <property type="entry name" value="Sc_DH/Rdtase_CS"/>
</dbReference>
<organism evidence="3 4">
    <name type="scientific">Arenibacter troitsensis</name>
    <dbReference type="NCBI Taxonomy" id="188872"/>
    <lineage>
        <taxon>Bacteria</taxon>
        <taxon>Pseudomonadati</taxon>
        <taxon>Bacteroidota</taxon>
        <taxon>Flavobacteriia</taxon>
        <taxon>Flavobacteriales</taxon>
        <taxon>Flavobacteriaceae</taxon>
        <taxon>Arenibacter</taxon>
    </lineage>
</organism>
<dbReference type="PROSITE" id="PS00061">
    <property type="entry name" value="ADH_SHORT"/>
    <property type="match status" value="1"/>
</dbReference>
<dbReference type="SUPFAM" id="SSF51735">
    <property type="entry name" value="NAD(P)-binding Rossmann-fold domains"/>
    <property type="match status" value="1"/>
</dbReference>
<dbReference type="OrthoDB" id="597477at2"/>
<dbReference type="NCBIfam" id="NF005559">
    <property type="entry name" value="PRK07231.1"/>
    <property type="match status" value="1"/>
</dbReference>
<dbReference type="InterPro" id="IPR002347">
    <property type="entry name" value="SDR_fam"/>
</dbReference>
<dbReference type="Gene3D" id="3.40.50.720">
    <property type="entry name" value="NAD(P)-binding Rossmann-like Domain"/>
    <property type="match status" value="1"/>
</dbReference>
<evidence type="ECO:0000256" key="1">
    <source>
        <dbReference type="ARBA" id="ARBA00006484"/>
    </source>
</evidence>